<proteinExistence type="predicted"/>
<feature type="region of interest" description="Disordered" evidence="1">
    <location>
        <begin position="30"/>
        <end position="64"/>
    </location>
</feature>
<feature type="region of interest" description="Disordered" evidence="1">
    <location>
        <begin position="80"/>
        <end position="124"/>
    </location>
</feature>
<evidence type="ECO:0000313" key="2">
    <source>
        <dbReference type="EMBL" id="BAT05911.1"/>
    </source>
</evidence>
<dbReference type="InParanoid" id="A0A0P0XH37"/>
<dbReference type="EMBL" id="AP014964">
    <property type="protein sequence ID" value="BAT05911.1"/>
    <property type="molecule type" value="Genomic_DNA"/>
</dbReference>
<feature type="compositionally biased region" description="Low complexity" evidence="1">
    <location>
        <begin position="108"/>
        <end position="124"/>
    </location>
</feature>
<reference evidence="2 3" key="2">
    <citation type="journal article" date="2013" name="Plant Cell Physiol.">
        <title>Rice Annotation Project Database (RAP-DB): an integrative and interactive database for rice genomics.</title>
        <authorList>
            <person name="Sakai H."/>
            <person name="Lee S.S."/>
            <person name="Tanaka T."/>
            <person name="Numa H."/>
            <person name="Kim J."/>
            <person name="Kawahara Y."/>
            <person name="Wakimoto H."/>
            <person name="Yang C.C."/>
            <person name="Iwamoto M."/>
            <person name="Abe T."/>
            <person name="Yamada Y."/>
            <person name="Muto A."/>
            <person name="Inokuchi H."/>
            <person name="Ikemura T."/>
            <person name="Matsumoto T."/>
            <person name="Sasaki T."/>
            <person name="Itoh T."/>
        </authorList>
    </citation>
    <scope>NUCLEOTIDE SEQUENCE [LARGE SCALE GENOMIC DNA]</scope>
    <source>
        <strain evidence="3">cv. Nipponbare</strain>
    </source>
</reference>
<reference evidence="3" key="1">
    <citation type="journal article" date="2005" name="Nature">
        <title>The map-based sequence of the rice genome.</title>
        <authorList>
            <consortium name="International rice genome sequencing project (IRGSP)"/>
            <person name="Matsumoto T."/>
            <person name="Wu J."/>
            <person name="Kanamori H."/>
            <person name="Katayose Y."/>
            <person name="Fujisawa M."/>
            <person name="Namiki N."/>
            <person name="Mizuno H."/>
            <person name="Yamamoto K."/>
            <person name="Antonio B.A."/>
            <person name="Baba T."/>
            <person name="Sakata K."/>
            <person name="Nagamura Y."/>
            <person name="Aoki H."/>
            <person name="Arikawa K."/>
            <person name="Arita K."/>
            <person name="Bito T."/>
            <person name="Chiden Y."/>
            <person name="Fujitsuka N."/>
            <person name="Fukunaka R."/>
            <person name="Hamada M."/>
            <person name="Harada C."/>
            <person name="Hayashi A."/>
            <person name="Hijishita S."/>
            <person name="Honda M."/>
            <person name="Hosokawa S."/>
            <person name="Ichikawa Y."/>
            <person name="Idonuma A."/>
            <person name="Iijima M."/>
            <person name="Ikeda M."/>
            <person name="Ikeno M."/>
            <person name="Ito K."/>
            <person name="Ito S."/>
            <person name="Ito T."/>
            <person name="Ito Y."/>
            <person name="Ito Y."/>
            <person name="Iwabuchi A."/>
            <person name="Kamiya K."/>
            <person name="Karasawa W."/>
            <person name="Kurita K."/>
            <person name="Katagiri S."/>
            <person name="Kikuta A."/>
            <person name="Kobayashi H."/>
            <person name="Kobayashi N."/>
            <person name="Machita K."/>
            <person name="Maehara T."/>
            <person name="Masukawa M."/>
            <person name="Mizubayashi T."/>
            <person name="Mukai Y."/>
            <person name="Nagasaki H."/>
            <person name="Nagata Y."/>
            <person name="Naito S."/>
            <person name="Nakashima M."/>
            <person name="Nakama Y."/>
            <person name="Nakamichi Y."/>
            <person name="Nakamura M."/>
            <person name="Meguro A."/>
            <person name="Negishi M."/>
            <person name="Ohta I."/>
            <person name="Ohta T."/>
            <person name="Okamoto M."/>
            <person name="Ono N."/>
            <person name="Saji S."/>
            <person name="Sakaguchi M."/>
            <person name="Sakai K."/>
            <person name="Shibata M."/>
            <person name="Shimokawa T."/>
            <person name="Song J."/>
            <person name="Takazaki Y."/>
            <person name="Terasawa K."/>
            <person name="Tsugane M."/>
            <person name="Tsuji K."/>
            <person name="Ueda S."/>
            <person name="Waki K."/>
            <person name="Yamagata H."/>
            <person name="Yamamoto M."/>
            <person name="Yamamoto S."/>
            <person name="Yamane H."/>
            <person name="Yoshiki S."/>
            <person name="Yoshihara R."/>
            <person name="Yukawa K."/>
            <person name="Zhong H."/>
            <person name="Yano M."/>
            <person name="Yuan Q."/>
            <person name="Ouyang S."/>
            <person name="Liu J."/>
            <person name="Jones K.M."/>
            <person name="Gansberger K."/>
            <person name="Moffat K."/>
            <person name="Hill J."/>
            <person name="Bera J."/>
            <person name="Fadrosh D."/>
            <person name="Jin S."/>
            <person name="Johri S."/>
            <person name="Kim M."/>
            <person name="Overton L."/>
            <person name="Reardon M."/>
            <person name="Tsitrin T."/>
            <person name="Vuong H."/>
            <person name="Weaver B."/>
            <person name="Ciecko A."/>
            <person name="Tallon L."/>
            <person name="Jackson J."/>
            <person name="Pai G."/>
            <person name="Aken S.V."/>
            <person name="Utterback T."/>
            <person name="Reidmuller S."/>
            <person name="Feldblyum T."/>
            <person name="Hsiao J."/>
            <person name="Zismann V."/>
            <person name="Iobst S."/>
            <person name="de Vazeille A.R."/>
            <person name="Buell C.R."/>
            <person name="Ying K."/>
            <person name="Li Y."/>
            <person name="Lu T."/>
            <person name="Huang Y."/>
            <person name="Zhao Q."/>
            <person name="Feng Q."/>
            <person name="Zhang L."/>
            <person name="Zhu J."/>
            <person name="Weng Q."/>
            <person name="Mu J."/>
            <person name="Lu Y."/>
            <person name="Fan D."/>
            <person name="Liu Y."/>
            <person name="Guan J."/>
            <person name="Zhang Y."/>
            <person name="Yu S."/>
            <person name="Liu X."/>
            <person name="Zhang Y."/>
            <person name="Hong G."/>
            <person name="Han B."/>
            <person name="Choisne N."/>
            <person name="Demange N."/>
            <person name="Orjeda G."/>
            <person name="Samain S."/>
            <person name="Cattolico L."/>
            <person name="Pelletier E."/>
            <person name="Couloux A."/>
            <person name="Segurens B."/>
            <person name="Wincker P."/>
            <person name="D'Hont A."/>
            <person name="Scarpelli C."/>
            <person name="Weissenbach J."/>
            <person name="Salanoubat M."/>
            <person name="Quetier F."/>
            <person name="Yu Y."/>
            <person name="Kim H.R."/>
            <person name="Rambo T."/>
            <person name="Currie J."/>
            <person name="Collura K."/>
            <person name="Luo M."/>
            <person name="Yang T."/>
            <person name="Ammiraju J.S.S."/>
            <person name="Engler F."/>
            <person name="Soderlund C."/>
            <person name="Wing R.A."/>
            <person name="Palmer L.E."/>
            <person name="de la Bastide M."/>
            <person name="Spiegel L."/>
            <person name="Nascimento L."/>
            <person name="Zutavern T."/>
            <person name="O'Shaughnessy A."/>
            <person name="Dike S."/>
            <person name="Dedhia N."/>
            <person name="Preston R."/>
            <person name="Balija V."/>
            <person name="McCombie W.R."/>
            <person name="Chow T."/>
            <person name="Chen H."/>
            <person name="Chung M."/>
            <person name="Chen C."/>
            <person name="Shaw J."/>
            <person name="Wu H."/>
            <person name="Hsiao K."/>
            <person name="Chao Y."/>
            <person name="Chu M."/>
            <person name="Cheng C."/>
            <person name="Hour A."/>
            <person name="Lee P."/>
            <person name="Lin S."/>
            <person name="Lin Y."/>
            <person name="Liou J."/>
            <person name="Liu S."/>
            <person name="Hsing Y."/>
            <person name="Raghuvanshi S."/>
            <person name="Mohanty A."/>
            <person name="Bharti A.K."/>
            <person name="Gaur A."/>
            <person name="Gupta V."/>
            <person name="Kumar D."/>
            <person name="Ravi V."/>
            <person name="Vij S."/>
            <person name="Kapur A."/>
            <person name="Khurana P."/>
            <person name="Khurana P."/>
            <person name="Khurana J.P."/>
            <person name="Tyagi A.K."/>
            <person name="Gaikwad K."/>
            <person name="Singh A."/>
            <person name="Dalal V."/>
            <person name="Srivastava S."/>
            <person name="Dixit A."/>
            <person name="Pal A.K."/>
            <person name="Ghazi I.A."/>
            <person name="Yadav M."/>
            <person name="Pandit A."/>
            <person name="Bhargava A."/>
            <person name="Sureshbabu K."/>
            <person name="Batra K."/>
            <person name="Sharma T.R."/>
            <person name="Mohapatra T."/>
            <person name="Singh N.K."/>
            <person name="Messing J."/>
            <person name="Nelson A.B."/>
            <person name="Fuks G."/>
            <person name="Kavchok S."/>
            <person name="Keizer G."/>
            <person name="Linton E."/>
            <person name="Llaca V."/>
            <person name="Song R."/>
            <person name="Tanyolac B."/>
            <person name="Young S."/>
            <person name="Ho-Il K."/>
            <person name="Hahn J.H."/>
            <person name="Sangsakoo G."/>
            <person name="Vanavichit A."/>
            <person name="de Mattos Luiz.A.T."/>
            <person name="Zimmer P.D."/>
            <person name="Malone G."/>
            <person name="Dellagostin O."/>
            <person name="de Oliveira A.C."/>
            <person name="Bevan M."/>
            <person name="Bancroft I."/>
            <person name="Minx P."/>
            <person name="Cordum H."/>
            <person name="Wilson R."/>
            <person name="Cheng Z."/>
            <person name="Jin W."/>
            <person name="Jiang J."/>
            <person name="Leong S.A."/>
            <person name="Iwama H."/>
            <person name="Gojobori T."/>
            <person name="Itoh T."/>
            <person name="Niimura Y."/>
            <person name="Fujii Y."/>
            <person name="Habara T."/>
            <person name="Sakai H."/>
            <person name="Sato Y."/>
            <person name="Wilson G."/>
            <person name="Kumar K."/>
            <person name="McCouch S."/>
            <person name="Juretic N."/>
            <person name="Hoen D."/>
            <person name="Wright S."/>
            <person name="Bruskiewich R."/>
            <person name="Bureau T."/>
            <person name="Miyao A."/>
            <person name="Hirochika H."/>
            <person name="Nishikawa T."/>
            <person name="Kadowaki K."/>
            <person name="Sugiura M."/>
            <person name="Burr B."/>
            <person name="Sasaki T."/>
        </authorList>
    </citation>
    <scope>NUCLEOTIDE SEQUENCE [LARGE SCALE GENOMIC DNA]</scope>
    <source>
        <strain evidence="3">cv. Nipponbare</strain>
    </source>
</reference>
<reference evidence="2 3" key="3">
    <citation type="journal article" date="2013" name="Rice">
        <title>Improvement of the Oryza sativa Nipponbare reference genome using next generation sequence and optical map data.</title>
        <authorList>
            <person name="Kawahara Y."/>
            <person name="de la Bastide M."/>
            <person name="Hamilton J.P."/>
            <person name="Kanamori H."/>
            <person name="McCombie W.R."/>
            <person name="Ouyang S."/>
            <person name="Schwartz D.C."/>
            <person name="Tanaka T."/>
            <person name="Wu J."/>
            <person name="Zhou S."/>
            <person name="Childs K.L."/>
            <person name="Davidson R.M."/>
            <person name="Lin H."/>
            <person name="Quesada-Ocampo L."/>
            <person name="Vaillancourt B."/>
            <person name="Sakai H."/>
            <person name="Lee S.S."/>
            <person name="Kim J."/>
            <person name="Numa H."/>
            <person name="Itoh T."/>
            <person name="Buell C.R."/>
            <person name="Matsumoto T."/>
        </authorList>
    </citation>
    <scope>NUCLEOTIDE SEQUENCE [LARGE SCALE GENOMIC DNA]</scope>
    <source>
        <strain evidence="3">cv. Nipponbare</strain>
    </source>
</reference>
<evidence type="ECO:0000313" key="3">
    <source>
        <dbReference type="Proteomes" id="UP000059680"/>
    </source>
</evidence>
<sequence length="124" mass="13413">MVDPSLEIKLGHVGIKAFMQDLLRLLVSRRRPPTAPSRRRPPPALAPPLLPPPSPRSPSSLACSPRLATASAVILEERDWEREIGKRAPPPSVGRPLRLRLNRPPPSAAGSAACSRPRAATACW</sequence>
<protein>
    <submittedName>
        <fullName evidence="2">Os08g0479801 protein</fullName>
    </submittedName>
</protein>
<dbReference type="Proteomes" id="UP000059680">
    <property type="component" value="Chromosome 8"/>
</dbReference>
<evidence type="ECO:0000256" key="1">
    <source>
        <dbReference type="SAM" id="MobiDB-lite"/>
    </source>
</evidence>
<dbReference type="AlphaFoldDB" id="A0A0P0XH37"/>
<feature type="compositionally biased region" description="Basic residues" evidence="1">
    <location>
        <begin position="30"/>
        <end position="41"/>
    </location>
</feature>
<keyword evidence="3" id="KW-1185">Reference proteome</keyword>
<accession>A0A0P0XH37</accession>
<dbReference type="PaxDb" id="39947-A0A0P0XH37"/>
<feature type="compositionally biased region" description="Pro residues" evidence="1">
    <location>
        <begin position="42"/>
        <end position="56"/>
    </location>
</feature>
<organism evidence="2 3">
    <name type="scientific">Oryza sativa subsp. japonica</name>
    <name type="common">Rice</name>
    <dbReference type="NCBI Taxonomy" id="39947"/>
    <lineage>
        <taxon>Eukaryota</taxon>
        <taxon>Viridiplantae</taxon>
        <taxon>Streptophyta</taxon>
        <taxon>Embryophyta</taxon>
        <taxon>Tracheophyta</taxon>
        <taxon>Spermatophyta</taxon>
        <taxon>Magnoliopsida</taxon>
        <taxon>Liliopsida</taxon>
        <taxon>Poales</taxon>
        <taxon>Poaceae</taxon>
        <taxon>BOP clade</taxon>
        <taxon>Oryzoideae</taxon>
        <taxon>Oryzeae</taxon>
        <taxon>Oryzinae</taxon>
        <taxon>Oryza</taxon>
        <taxon>Oryza sativa</taxon>
    </lineage>
</organism>
<name>A0A0P0XH37_ORYSJ</name>
<gene>
    <name evidence="2" type="ordered locus">Os08g0479801</name>
    <name evidence="2" type="ORF">OSNPB_080479801</name>
</gene>